<dbReference type="AlphaFoldDB" id="A0A7X9IIY3"/>
<evidence type="ECO:0000313" key="2">
    <source>
        <dbReference type="EMBL" id="NMC61557.1"/>
    </source>
</evidence>
<name>A0A7X9IIY3_9DELT</name>
<dbReference type="EMBL" id="JAAZON010000007">
    <property type="protein sequence ID" value="NMC61557.1"/>
    <property type="molecule type" value="Genomic_DNA"/>
</dbReference>
<organism evidence="2 3">
    <name type="scientific">SAR324 cluster bacterium</name>
    <dbReference type="NCBI Taxonomy" id="2024889"/>
    <lineage>
        <taxon>Bacteria</taxon>
        <taxon>Deltaproteobacteria</taxon>
        <taxon>SAR324 cluster</taxon>
    </lineage>
</organism>
<dbReference type="Gene3D" id="1.10.132.90">
    <property type="match status" value="1"/>
</dbReference>
<dbReference type="Proteomes" id="UP000524246">
    <property type="component" value="Unassembled WGS sequence"/>
</dbReference>
<dbReference type="Pfam" id="PF18433">
    <property type="entry name" value="DUF5610"/>
    <property type="match status" value="1"/>
</dbReference>
<dbReference type="InterPro" id="IPR041651">
    <property type="entry name" value="DUF5610"/>
</dbReference>
<comment type="caution">
    <text evidence="2">The sequence shown here is derived from an EMBL/GenBank/DDBJ whole genome shotgun (WGS) entry which is preliminary data.</text>
</comment>
<gene>
    <name evidence="2" type="ORF">GYA55_00160</name>
</gene>
<protein>
    <submittedName>
        <fullName evidence="2">DUF5610 domain-containing protein</fullName>
    </submittedName>
</protein>
<accession>A0A7X9IIY3</accession>
<evidence type="ECO:0000313" key="3">
    <source>
        <dbReference type="Proteomes" id="UP000524246"/>
    </source>
</evidence>
<proteinExistence type="predicted"/>
<reference evidence="2 3" key="1">
    <citation type="journal article" date="2020" name="Biotechnol. Biofuels">
        <title>New insights from the biogas microbiome by comprehensive genome-resolved metagenomics of nearly 1600 species originating from multiple anaerobic digesters.</title>
        <authorList>
            <person name="Campanaro S."/>
            <person name="Treu L."/>
            <person name="Rodriguez-R L.M."/>
            <person name="Kovalovszki A."/>
            <person name="Ziels R.M."/>
            <person name="Maus I."/>
            <person name="Zhu X."/>
            <person name="Kougias P.G."/>
            <person name="Basile A."/>
            <person name="Luo G."/>
            <person name="Schluter A."/>
            <person name="Konstantinidis K.T."/>
            <person name="Angelidaki I."/>
        </authorList>
    </citation>
    <scope>NUCLEOTIDE SEQUENCE [LARGE SCALE GENOMIC DNA]</scope>
    <source>
        <strain evidence="2">AS27yjCOA_65</strain>
    </source>
</reference>
<feature type="domain" description="DUF5610" evidence="1">
    <location>
        <begin position="56"/>
        <end position="170"/>
    </location>
</feature>
<sequence>MENLSVSQSGKAPNYHSYYREMKLSLNAVIIEKSFKKNSQSDDDNDVGINDLSKGLSITAQNIIDKINELLKAKLPNGVQSLKHDEVTPDATAERIVSGVTAFFDAYAKQNPNLEGEELIASFMKEIRSGVDKGYEEAFNILEGLGAFEFDGVKDGVQQTKALIESKLQAWESTKRKELGLETQVTASQVSSEVSSDLLVQAANQVSVYA</sequence>
<evidence type="ECO:0000259" key="1">
    <source>
        <dbReference type="Pfam" id="PF18433"/>
    </source>
</evidence>